<comment type="caution">
    <text evidence="2">The sequence shown here is derived from an EMBL/GenBank/DDBJ whole genome shotgun (WGS) entry which is preliminary data.</text>
</comment>
<protein>
    <submittedName>
        <fullName evidence="2">Uncharacterized protein</fullName>
    </submittedName>
</protein>
<evidence type="ECO:0000313" key="3">
    <source>
        <dbReference type="Proteomes" id="UP001310890"/>
    </source>
</evidence>
<accession>A0AAN7TJ02</accession>
<dbReference type="AlphaFoldDB" id="A0AAN7TJ02"/>
<dbReference type="EMBL" id="JAVRRL010000004">
    <property type="protein sequence ID" value="KAK5117610.1"/>
    <property type="molecule type" value="Genomic_DNA"/>
</dbReference>
<evidence type="ECO:0000256" key="1">
    <source>
        <dbReference type="SAM" id="MobiDB-lite"/>
    </source>
</evidence>
<gene>
    <name evidence="2" type="ORF">LTR62_005033</name>
</gene>
<evidence type="ECO:0000313" key="2">
    <source>
        <dbReference type="EMBL" id="KAK5117610.1"/>
    </source>
</evidence>
<feature type="region of interest" description="Disordered" evidence="1">
    <location>
        <begin position="48"/>
        <end position="86"/>
    </location>
</feature>
<feature type="region of interest" description="Disordered" evidence="1">
    <location>
        <begin position="1"/>
        <end position="31"/>
    </location>
</feature>
<name>A0AAN7TJ02_9PEZI</name>
<proteinExistence type="predicted"/>
<organism evidence="2 3">
    <name type="scientific">Meristemomyces frigidus</name>
    <dbReference type="NCBI Taxonomy" id="1508187"/>
    <lineage>
        <taxon>Eukaryota</taxon>
        <taxon>Fungi</taxon>
        <taxon>Dikarya</taxon>
        <taxon>Ascomycota</taxon>
        <taxon>Pezizomycotina</taxon>
        <taxon>Dothideomycetes</taxon>
        <taxon>Dothideomycetidae</taxon>
        <taxon>Mycosphaerellales</taxon>
        <taxon>Teratosphaeriaceae</taxon>
        <taxon>Meristemomyces</taxon>
    </lineage>
</organism>
<dbReference type="Proteomes" id="UP001310890">
    <property type="component" value="Unassembled WGS sequence"/>
</dbReference>
<reference evidence="2" key="1">
    <citation type="submission" date="2023-08" db="EMBL/GenBank/DDBJ databases">
        <title>Black Yeasts Isolated from many extreme environments.</title>
        <authorList>
            <person name="Coleine C."/>
            <person name="Stajich J.E."/>
            <person name="Selbmann L."/>
        </authorList>
    </citation>
    <scope>NUCLEOTIDE SEQUENCE</scope>
    <source>
        <strain evidence="2">CCFEE 5401</strain>
    </source>
</reference>
<feature type="compositionally biased region" description="Basic and acidic residues" evidence="1">
    <location>
        <begin position="1"/>
        <end position="11"/>
    </location>
</feature>
<sequence length="224" mass="23728">MTGQPRDHLEIQDSPAPDQPTDVNDPRSPQLDKVKCRCRCGCACACSRDGRGPTASSVVSEVEGAEGDESPGPATGVRLERGAPSTVDGQENMDDFFEAGDLGPTCYSAIHRALARRKQCTGICQLEDQTTPPISPAAWTSHHHSSSSSLHVPTTDQRSLSTVSLALSALSSVGSRSTSSSGFLPFIGHHLDVDLAHWGPGHYPQQLNIVAVDAGYGLGEYDFS</sequence>